<dbReference type="AlphaFoldDB" id="A0A371DC76"/>
<dbReference type="InterPro" id="IPR002575">
    <property type="entry name" value="Aminoglycoside_PTrfase"/>
</dbReference>
<feature type="domain" description="Aminoglycoside phosphotransferase" evidence="1">
    <location>
        <begin position="97"/>
        <end position="281"/>
    </location>
</feature>
<evidence type="ECO:0000259" key="1">
    <source>
        <dbReference type="Pfam" id="PF01636"/>
    </source>
</evidence>
<accession>A0A371DC76</accession>
<evidence type="ECO:0000313" key="2">
    <source>
        <dbReference type="EMBL" id="RDX50154.1"/>
    </source>
</evidence>
<dbReference type="STRING" id="139420.A0A371DC76"/>
<dbReference type="InterPro" id="IPR051678">
    <property type="entry name" value="AGP_Transferase"/>
</dbReference>
<dbReference type="Proteomes" id="UP000256964">
    <property type="component" value="Unassembled WGS sequence"/>
</dbReference>
<sequence>MYLSKETRKWLLYTLLGIIADALDTVLTAIAPPKRPQESVLPSDIDHLSNAELLELCKNGIKVHPEAGVVRLTSGTVAKPSQDMDEDTPDPSEANALDLVFSKTTIPVPRVRRVVKYKWAFLIVMDYIDGPTLADVWPTLSTWRKCLVAFTLRRYVRQLRRLQAPPGVPPGPLAAQGPARICESPVFGTVQSDRGPFASYAELSAFFNDRHRRALDEYWRNVPQDDPARKDLFDDSKPLVLTHQDLNLRNIVVGEGGRLWLIDWAWAGYYPPWFEYVTTQRQSETARVSGTDDEFWKVLIPFICGPYFRQERWLSRMSPALYWV</sequence>
<name>A0A371DC76_9APHY</name>
<organism evidence="2 3">
    <name type="scientific">Lentinus brumalis</name>
    <dbReference type="NCBI Taxonomy" id="2498619"/>
    <lineage>
        <taxon>Eukaryota</taxon>
        <taxon>Fungi</taxon>
        <taxon>Dikarya</taxon>
        <taxon>Basidiomycota</taxon>
        <taxon>Agaricomycotina</taxon>
        <taxon>Agaricomycetes</taxon>
        <taxon>Polyporales</taxon>
        <taxon>Polyporaceae</taxon>
        <taxon>Lentinus</taxon>
    </lineage>
</organism>
<reference evidence="2 3" key="1">
    <citation type="journal article" date="2018" name="Biotechnol. Biofuels">
        <title>Integrative visual omics of the white-rot fungus Polyporus brumalis exposes the biotechnological potential of its oxidative enzymes for delignifying raw plant biomass.</title>
        <authorList>
            <person name="Miyauchi S."/>
            <person name="Rancon A."/>
            <person name="Drula E."/>
            <person name="Hage H."/>
            <person name="Chaduli D."/>
            <person name="Favel A."/>
            <person name="Grisel S."/>
            <person name="Henrissat B."/>
            <person name="Herpoel-Gimbert I."/>
            <person name="Ruiz-Duenas F.J."/>
            <person name="Chevret D."/>
            <person name="Hainaut M."/>
            <person name="Lin J."/>
            <person name="Wang M."/>
            <person name="Pangilinan J."/>
            <person name="Lipzen A."/>
            <person name="Lesage-Meessen L."/>
            <person name="Navarro D."/>
            <person name="Riley R."/>
            <person name="Grigoriev I.V."/>
            <person name="Zhou S."/>
            <person name="Raouche S."/>
            <person name="Rosso M.N."/>
        </authorList>
    </citation>
    <scope>NUCLEOTIDE SEQUENCE [LARGE SCALE GENOMIC DNA]</scope>
    <source>
        <strain evidence="2 3">BRFM 1820</strain>
    </source>
</reference>
<dbReference type="InterPro" id="IPR011009">
    <property type="entry name" value="Kinase-like_dom_sf"/>
</dbReference>
<dbReference type="Pfam" id="PF01636">
    <property type="entry name" value="APH"/>
    <property type="match status" value="1"/>
</dbReference>
<dbReference type="OrthoDB" id="4177236at2759"/>
<dbReference type="PANTHER" id="PTHR21310:SF39">
    <property type="entry name" value="AMINOGLYCOSIDE PHOSPHOTRANSFERASE DOMAIN-CONTAINING PROTEIN"/>
    <property type="match status" value="1"/>
</dbReference>
<dbReference type="EMBL" id="KZ857401">
    <property type="protein sequence ID" value="RDX50154.1"/>
    <property type="molecule type" value="Genomic_DNA"/>
</dbReference>
<evidence type="ECO:0000313" key="3">
    <source>
        <dbReference type="Proteomes" id="UP000256964"/>
    </source>
</evidence>
<gene>
    <name evidence="2" type="ORF">OH76DRAFT_1349563</name>
</gene>
<protein>
    <recommendedName>
        <fullName evidence="1">Aminoglycoside phosphotransferase domain-containing protein</fullName>
    </recommendedName>
</protein>
<dbReference type="SUPFAM" id="SSF56112">
    <property type="entry name" value="Protein kinase-like (PK-like)"/>
    <property type="match status" value="1"/>
</dbReference>
<dbReference type="PANTHER" id="PTHR21310">
    <property type="entry name" value="AMINOGLYCOSIDE PHOSPHOTRANSFERASE-RELATED-RELATED"/>
    <property type="match status" value="1"/>
</dbReference>
<proteinExistence type="predicted"/>
<dbReference type="Gene3D" id="3.90.1200.10">
    <property type="match status" value="1"/>
</dbReference>
<keyword evidence="3" id="KW-1185">Reference proteome</keyword>